<evidence type="ECO:0000256" key="2">
    <source>
        <dbReference type="ARBA" id="ARBA00022475"/>
    </source>
</evidence>
<dbReference type="PANTHER" id="PTHR32089">
    <property type="entry name" value="METHYL-ACCEPTING CHEMOTAXIS PROTEIN MCPB"/>
    <property type="match status" value="1"/>
</dbReference>
<dbReference type="CDD" id="cd12912">
    <property type="entry name" value="PDC2_MCP_like"/>
    <property type="match status" value="1"/>
</dbReference>
<dbReference type="InterPro" id="IPR004090">
    <property type="entry name" value="Chemotax_Me-accpt_rcpt"/>
</dbReference>
<dbReference type="SMART" id="SM00283">
    <property type="entry name" value="MA"/>
    <property type="match status" value="1"/>
</dbReference>
<dbReference type="GO" id="GO:0004888">
    <property type="term" value="F:transmembrane signaling receptor activity"/>
    <property type="evidence" value="ECO:0007669"/>
    <property type="project" value="InterPro"/>
</dbReference>
<evidence type="ECO:0000256" key="7">
    <source>
        <dbReference type="ARBA" id="ARBA00023136"/>
    </source>
</evidence>
<dbReference type="EMBL" id="NTMR01000024">
    <property type="protein sequence ID" value="PBK03084.1"/>
    <property type="molecule type" value="Genomic_DNA"/>
</dbReference>
<dbReference type="Gene3D" id="1.10.287.950">
    <property type="entry name" value="Methyl-accepting chemotaxis protein"/>
    <property type="match status" value="1"/>
</dbReference>
<dbReference type="CDD" id="cd11386">
    <property type="entry name" value="MCP_signal"/>
    <property type="match status" value="1"/>
</dbReference>
<dbReference type="RefSeq" id="WP_096005892.1">
    <property type="nucleotide sequence ID" value="NZ_NTMR01000024.1"/>
</dbReference>
<dbReference type="PROSITE" id="PS50111">
    <property type="entry name" value="CHEMOTAXIS_TRANSDUC_2"/>
    <property type="match status" value="1"/>
</dbReference>
<sequence length="643" mass="68380">MTLWKRSIQWQLIISMGAALGVTTLIVVLIYSSVLRQMTERYLIKQALPAQVSAIRNDLERTLAGPISATEAIAGNSLVQDWLAYGENPIRMSAFARYLDGVKQQQNALTTSIAVLESGNFYSEQGQIRVMSRDNPADSWFYNLVDSGADQVASIDTDKASGLPTLFINQRIALKDKTLGVAGLGYSLQSLSELIGGFQFGERGVVFLIGADQQVKVHPNAGFNDNRSLSDLTSADAANALTAGGSEPVRFQRDNEAWLASAQPLQRLGLTLVSLVPEDEIYADARAALLRTSLIAGAVGLLALALMALLVRGLVQPLRRVSQALGAISAGGGDLNARLDDNRADELGDLARGFNAFVASQRQLISDVLKTSRQLSSAVTQVAQVIDNTAERAGRQHEMTDLVATAAHEMGLTVQEIARNANSAAHSSSAAHAEAGEGRTVVGRSVEAIERMSADIGRAADSVTELAEQVTSIDRVLTVIRSVSEQTNLLALNAAIEAARAGESGRGFAVVADEVRTLASRTQASTDEIQQMIESLKSRAEQAVSAMRAGQDATVSGVEASRAAGESLQTIAGQVEQISDINHQVATATEEQSSVTEEVTRNAQGIADLAHATANEVRDCQANCQALAELAANLSSQMERFQL</sequence>
<feature type="domain" description="Methyl-accepting transducer" evidence="12">
    <location>
        <begin position="371"/>
        <end position="607"/>
    </location>
</feature>
<comment type="similarity">
    <text evidence="9">Belongs to the methyl-accepting chemotaxis (MCP) protein family.</text>
</comment>
<dbReference type="Gene3D" id="3.30.450.20">
    <property type="entry name" value="PAS domain"/>
    <property type="match status" value="1"/>
</dbReference>
<evidence type="ECO:0000259" key="13">
    <source>
        <dbReference type="PROSITE" id="PS50885"/>
    </source>
</evidence>
<evidence type="ECO:0000259" key="12">
    <source>
        <dbReference type="PROSITE" id="PS50111"/>
    </source>
</evidence>
<keyword evidence="8 10" id="KW-0807">Transducer</keyword>
<dbReference type="CDD" id="cd06225">
    <property type="entry name" value="HAMP"/>
    <property type="match status" value="1"/>
</dbReference>
<dbReference type="PRINTS" id="PR00260">
    <property type="entry name" value="CHEMTRNSDUCR"/>
</dbReference>
<dbReference type="FunFam" id="1.10.287.950:FF:000001">
    <property type="entry name" value="Methyl-accepting chemotaxis sensory transducer"/>
    <property type="match status" value="1"/>
</dbReference>
<keyword evidence="5 11" id="KW-0812">Transmembrane</keyword>
<evidence type="ECO:0000256" key="4">
    <source>
        <dbReference type="ARBA" id="ARBA00022500"/>
    </source>
</evidence>
<feature type="transmembrane region" description="Helical" evidence="11">
    <location>
        <begin position="294"/>
        <end position="315"/>
    </location>
</feature>
<dbReference type="GO" id="GO:0005886">
    <property type="term" value="C:plasma membrane"/>
    <property type="evidence" value="ECO:0007669"/>
    <property type="project" value="UniProtKB-SubCell"/>
</dbReference>
<dbReference type="InterPro" id="IPR003660">
    <property type="entry name" value="HAMP_dom"/>
</dbReference>
<keyword evidence="6 11" id="KW-1133">Transmembrane helix</keyword>
<dbReference type="InterPro" id="IPR004089">
    <property type="entry name" value="MCPsignal_dom"/>
</dbReference>
<evidence type="ECO:0000313" key="15">
    <source>
        <dbReference type="Proteomes" id="UP000242313"/>
    </source>
</evidence>
<evidence type="ECO:0000256" key="5">
    <source>
        <dbReference type="ARBA" id="ARBA00022692"/>
    </source>
</evidence>
<keyword evidence="15" id="KW-1185">Reference proteome</keyword>
<protein>
    <submittedName>
        <fullName evidence="14">Chemotaxis protein</fullName>
    </submittedName>
</protein>
<reference evidence="14 15" key="1">
    <citation type="submission" date="2017-09" db="EMBL/GenBank/DDBJ databases">
        <title>Pseudomonas abyssi sp. nov. isolated from Abyssopelagic Water.</title>
        <authorList>
            <person name="Wei Y."/>
        </authorList>
    </citation>
    <scope>NUCLEOTIDE SEQUENCE [LARGE SCALE GENOMIC DNA]</scope>
    <source>
        <strain evidence="14 15">MT5</strain>
    </source>
</reference>
<accession>A0A2A3MEV4</accession>
<feature type="transmembrane region" description="Helical" evidence="11">
    <location>
        <begin position="12"/>
        <end position="35"/>
    </location>
</feature>
<gene>
    <name evidence="14" type="ORF">CNQ84_16280</name>
</gene>
<proteinExistence type="inferred from homology"/>
<dbReference type="Pfam" id="PF00015">
    <property type="entry name" value="MCPsignal"/>
    <property type="match status" value="1"/>
</dbReference>
<dbReference type="Proteomes" id="UP000242313">
    <property type="component" value="Unassembled WGS sequence"/>
</dbReference>
<dbReference type="SUPFAM" id="SSF58104">
    <property type="entry name" value="Methyl-accepting chemotaxis protein (MCP) signaling domain"/>
    <property type="match status" value="1"/>
</dbReference>
<evidence type="ECO:0000256" key="3">
    <source>
        <dbReference type="ARBA" id="ARBA00022481"/>
    </source>
</evidence>
<keyword evidence="7 11" id="KW-0472">Membrane</keyword>
<keyword evidence="4" id="KW-0145">Chemotaxis</keyword>
<dbReference type="AlphaFoldDB" id="A0A2A3MEV4"/>
<organism evidence="14 15">
    <name type="scientific">Pseudomonas abyssi</name>
    <dbReference type="NCBI Taxonomy" id="170540"/>
    <lineage>
        <taxon>Bacteria</taxon>
        <taxon>Pseudomonadati</taxon>
        <taxon>Pseudomonadota</taxon>
        <taxon>Gammaproteobacteria</taxon>
        <taxon>Pseudomonadales</taxon>
        <taxon>Pseudomonadaceae</taxon>
        <taxon>Pseudomonas</taxon>
    </lineage>
</organism>
<dbReference type="InterPro" id="IPR033479">
    <property type="entry name" value="dCache_1"/>
</dbReference>
<evidence type="ECO:0000256" key="10">
    <source>
        <dbReference type="PROSITE-ProRule" id="PRU00284"/>
    </source>
</evidence>
<evidence type="ECO:0000256" key="1">
    <source>
        <dbReference type="ARBA" id="ARBA00004651"/>
    </source>
</evidence>
<name>A0A2A3MEV4_9PSED</name>
<feature type="domain" description="HAMP" evidence="13">
    <location>
        <begin position="312"/>
        <end position="366"/>
    </location>
</feature>
<dbReference type="GO" id="GO:0007165">
    <property type="term" value="P:signal transduction"/>
    <property type="evidence" value="ECO:0007669"/>
    <property type="project" value="UniProtKB-KW"/>
</dbReference>
<keyword evidence="2" id="KW-1003">Cell membrane</keyword>
<evidence type="ECO:0000256" key="11">
    <source>
        <dbReference type="SAM" id="Phobius"/>
    </source>
</evidence>
<evidence type="ECO:0000256" key="9">
    <source>
        <dbReference type="ARBA" id="ARBA00029447"/>
    </source>
</evidence>
<keyword evidence="3" id="KW-0488">Methylation</keyword>
<dbReference type="GO" id="GO:0006935">
    <property type="term" value="P:chemotaxis"/>
    <property type="evidence" value="ECO:0007669"/>
    <property type="project" value="UniProtKB-KW"/>
</dbReference>
<dbReference type="PROSITE" id="PS50885">
    <property type="entry name" value="HAMP"/>
    <property type="match status" value="1"/>
</dbReference>
<evidence type="ECO:0000256" key="6">
    <source>
        <dbReference type="ARBA" id="ARBA00022989"/>
    </source>
</evidence>
<dbReference type="SMART" id="SM00304">
    <property type="entry name" value="HAMP"/>
    <property type="match status" value="1"/>
</dbReference>
<dbReference type="Pfam" id="PF00672">
    <property type="entry name" value="HAMP"/>
    <property type="match status" value="1"/>
</dbReference>
<comment type="subcellular location">
    <subcellularLocation>
        <location evidence="1">Cell membrane</location>
        <topology evidence="1">Multi-pass membrane protein</topology>
    </subcellularLocation>
</comment>
<comment type="caution">
    <text evidence="14">The sequence shown here is derived from an EMBL/GenBank/DDBJ whole genome shotgun (WGS) entry which is preliminary data.</text>
</comment>
<dbReference type="PANTHER" id="PTHR32089:SF39">
    <property type="entry name" value="METHYL-ACCEPTING CHEMOTAXIS PROTEIN HLYB"/>
    <property type="match status" value="1"/>
</dbReference>
<evidence type="ECO:0000256" key="8">
    <source>
        <dbReference type="ARBA" id="ARBA00023224"/>
    </source>
</evidence>
<evidence type="ECO:0000313" key="14">
    <source>
        <dbReference type="EMBL" id="PBK03084.1"/>
    </source>
</evidence>
<dbReference type="Pfam" id="PF02743">
    <property type="entry name" value="dCache_1"/>
    <property type="match status" value="1"/>
</dbReference>